<proteinExistence type="predicted"/>
<accession>A0ABV6QNP3</accession>
<protein>
    <recommendedName>
        <fullName evidence="3">PknH-like extracellular domain-containing protein</fullName>
    </recommendedName>
</protein>
<organism evidence="1 2">
    <name type="scientific">Kribbella deserti</name>
    <dbReference type="NCBI Taxonomy" id="1926257"/>
    <lineage>
        <taxon>Bacteria</taxon>
        <taxon>Bacillati</taxon>
        <taxon>Actinomycetota</taxon>
        <taxon>Actinomycetes</taxon>
        <taxon>Propionibacteriales</taxon>
        <taxon>Kribbellaceae</taxon>
        <taxon>Kribbella</taxon>
    </lineage>
</organism>
<evidence type="ECO:0000313" key="2">
    <source>
        <dbReference type="Proteomes" id="UP001589890"/>
    </source>
</evidence>
<evidence type="ECO:0008006" key="3">
    <source>
        <dbReference type="Google" id="ProtNLM"/>
    </source>
</evidence>
<dbReference type="Proteomes" id="UP001589890">
    <property type="component" value="Unassembled WGS sequence"/>
</dbReference>
<dbReference type="RefSeq" id="WP_380049532.1">
    <property type="nucleotide sequence ID" value="NZ_JBHLTC010000023.1"/>
</dbReference>
<evidence type="ECO:0000313" key="1">
    <source>
        <dbReference type="EMBL" id="MFC0626262.1"/>
    </source>
</evidence>
<sequence length="197" mass="20196">MPPAVVQRTTAELTKALLALADMPSGFSIEPDDNSEDDVTLSSKDPRCAALVRYANADMPPGSKASANRSFSGGEQGPFIDESLDAMGSAKAVAVLQRSFQSAIKACTKLTITVPGEGRAPIVVREVSAPKVGTNPVAVRFTAGGALEGFEVTMVTTGVKDVVVSLSMVAGLPEDIDGALEAAVGKAEETLTTKTAG</sequence>
<reference evidence="1 2" key="1">
    <citation type="submission" date="2024-09" db="EMBL/GenBank/DDBJ databases">
        <authorList>
            <person name="Sun Q."/>
            <person name="Mori K."/>
        </authorList>
    </citation>
    <scope>NUCLEOTIDE SEQUENCE [LARGE SCALE GENOMIC DNA]</scope>
    <source>
        <strain evidence="1 2">CGMCC 1.15906</strain>
    </source>
</reference>
<gene>
    <name evidence="1" type="ORF">ACFFGN_19440</name>
</gene>
<name>A0ABV6QNP3_9ACTN</name>
<comment type="caution">
    <text evidence="1">The sequence shown here is derived from an EMBL/GenBank/DDBJ whole genome shotgun (WGS) entry which is preliminary data.</text>
</comment>
<keyword evidence="2" id="KW-1185">Reference proteome</keyword>
<dbReference type="EMBL" id="JBHLTC010000023">
    <property type="protein sequence ID" value="MFC0626262.1"/>
    <property type="molecule type" value="Genomic_DNA"/>
</dbReference>